<dbReference type="OMA" id="RYSHNQK"/>
<dbReference type="InterPro" id="IPR043502">
    <property type="entry name" value="DNA/RNA_pol_sf"/>
</dbReference>
<dbReference type="PANTHER" id="PTHR24559:SF450">
    <property type="entry name" value="RNA-DIRECTED DNA POLYMERASE HOMOLOG"/>
    <property type="match status" value="1"/>
</dbReference>
<name>A0A151QW56_CAJCA</name>
<keyword evidence="2" id="KW-1185">Reference proteome</keyword>
<organism evidence="1 2">
    <name type="scientific">Cajanus cajan</name>
    <name type="common">Pigeon pea</name>
    <name type="synonym">Cajanus indicus</name>
    <dbReference type="NCBI Taxonomy" id="3821"/>
    <lineage>
        <taxon>Eukaryota</taxon>
        <taxon>Viridiplantae</taxon>
        <taxon>Streptophyta</taxon>
        <taxon>Embryophyta</taxon>
        <taxon>Tracheophyta</taxon>
        <taxon>Spermatophyta</taxon>
        <taxon>Magnoliopsida</taxon>
        <taxon>eudicotyledons</taxon>
        <taxon>Gunneridae</taxon>
        <taxon>Pentapetalae</taxon>
        <taxon>rosids</taxon>
        <taxon>fabids</taxon>
        <taxon>Fabales</taxon>
        <taxon>Fabaceae</taxon>
        <taxon>Papilionoideae</taxon>
        <taxon>50 kb inversion clade</taxon>
        <taxon>NPAAA clade</taxon>
        <taxon>indigoferoid/millettioid clade</taxon>
        <taxon>Phaseoleae</taxon>
        <taxon>Cajanus</taxon>
    </lineage>
</organism>
<evidence type="ECO:0000313" key="2">
    <source>
        <dbReference type="Proteomes" id="UP000075243"/>
    </source>
</evidence>
<dbReference type="STRING" id="3821.A0A151QW56"/>
<accession>A0A151QW56</accession>
<gene>
    <name evidence="1" type="ORF">KK1_044432</name>
</gene>
<proteinExistence type="predicted"/>
<dbReference type="Gene3D" id="3.10.10.10">
    <property type="entry name" value="HIV Type 1 Reverse Transcriptase, subunit A, domain 1"/>
    <property type="match status" value="1"/>
</dbReference>
<dbReference type="EMBL" id="KQ484558">
    <property type="protein sequence ID" value="KYP34598.1"/>
    <property type="molecule type" value="Genomic_DNA"/>
</dbReference>
<dbReference type="InterPro" id="IPR053134">
    <property type="entry name" value="RNA-dir_DNA_polymerase"/>
</dbReference>
<evidence type="ECO:0000313" key="1">
    <source>
        <dbReference type="EMBL" id="KYP34598.1"/>
    </source>
</evidence>
<reference evidence="1" key="1">
    <citation type="journal article" date="2012" name="Nat. Biotechnol.">
        <title>Draft genome sequence of pigeonpea (Cajanus cajan), an orphan legume crop of resource-poor farmers.</title>
        <authorList>
            <person name="Varshney R.K."/>
            <person name="Chen W."/>
            <person name="Li Y."/>
            <person name="Bharti A.K."/>
            <person name="Saxena R.K."/>
            <person name="Schlueter J.A."/>
            <person name="Donoghue M.T."/>
            <person name="Azam S."/>
            <person name="Fan G."/>
            <person name="Whaley A.M."/>
            <person name="Farmer A.D."/>
            <person name="Sheridan J."/>
            <person name="Iwata A."/>
            <person name="Tuteja R."/>
            <person name="Penmetsa R.V."/>
            <person name="Wu W."/>
            <person name="Upadhyaya H.D."/>
            <person name="Yang S.P."/>
            <person name="Shah T."/>
            <person name="Saxena K.B."/>
            <person name="Michael T."/>
            <person name="McCombie W.R."/>
            <person name="Yang B."/>
            <person name="Zhang G."/>
            <person name="Yang H."/>
            <person name="Wang J."/>
            <person name="Spillane C."/>
            <person name="Cook D.R."/>
            <person name="May G.D."/>
            <person name="Xu X."/>
            <person name="Jackson S.A."/>
        </authorList>
    </citation>
    <scope>NUCLEOTIDE SEQUENCE [LARGE SCALE GENOMIC DNA]</scope>
</reference>
<dbReference type="SUPFAM" id="SSF56672">
    <property type="entry name" value="DNA/RNA polymerases"/>
    <property type="match status" value="1"/>
</dbReference>
<dbReference type="AlphaFoldDB" id="A0A151QW56"/>
<dbReference type="PANTHER" id="PTHR24559">
    <property type="entry name" value="TRANSPOSON TY3-I GAG-POL POLYPROTEIN"/>
    <property type="match status" value="1"/>
</dbReference>
<protein>
    <submittedName>
        <fullName evidence="1">Transposon Ty3-I Gag-Pol polyprotein</fullName>
    </submittedName>
</protein>
<dbReference type="Proteomes" id="UP000075243">
    <property type="component" value="Unassembled WGS sequence"/>
</dbReference>
<sequence length="93" mass="10573">MRQGFDHKIPLVEGSNPVNKRAYRYAKNQKDIIHSLVKDYLKSGIIQKSNSPFASLVALVGKKDGSWQLCVDYRDLNKATIKDKFPIPLVEDL</sequence>
<dbReference type="Gramene" id="C.cajan_40604.t">
    <property type="protein sequence ID" value="C.cajan_40604.t.cds1"/>
    <property type="gene ID" value="C.cajan_40604"/>
</dbReference>